<dbReference type="GO" id="GO:0016887">
    <property type="term" value="F:ATP hydrolysis activity"/>
    <property type="evidence" value="ECO:0007669"/>
    <property type="project" value="InterPro"/>
</dbReference>
<proteinExistence type="predicted"/>
<evidence type="ECO:0000313" key="5">
    <source>
        <dbReference type="EnsemblPlants" id="Kaladp0044s0062.1.v1.1"/>
    </source>
</evidence>
<dbReference type="GO" id="GO:0005741">
    <property type="term" value="C:mitochondrial outer membrane"/>
    <property type="evidence" value="ECO:0007669"/>
    <property type="project" value="TreeGrafter"/>
</dbReference>
<dbReference type="Gramene" id="Kaladp0044s0062.1.v1.1">
    <property type="protein sequence ID" value="Kaladp0044s0062.1.v1.1"/>
    <property type="gene ID" value="Kaladp0044s0062.v1.1"/>
</dbReference>
<dbReference type="Gene3D" id="2.60.200.20">
    <property type="match status" value="1"/>
</dbReference>
<dbReference type="Gene3D" id="3.40.50.300">
    <property type="entry name" value="P-loop containing nucleotide triphosphate hydrolases"/>
    <property type="match status" value="1"/>
</dbReference>
<name>A0A7N0TSF0_KALFE</name>
<dbReference type="GO" id="GO:0005524">
    <property type="term" value="F:ATP binding"/>
    <property type="evidence" value="ECO:0007669"/>
    <property type="project" value="UniProtKB-KW"/>
</dbReference>
<reference evidence="5" key="1">
    <citation type="submission" date="2021-01" db="UniProtKB">
        <authorList>
            <consortium name="EnsemblPlants"/>
        </authorList>
    </citation>
    <scope>IDENTIFICATION</scope>
</reference>
<feature type="region of interest" description="Disordered" evidence="3">
    <location>
        <begin position="1"/>
        <end position="80"/>
    </location>
</feature>
<dbReference type="SMART" id="SM00382">
    <property type="entry name" value="AAA"/>
    <property type="match status" value="1"/>
</dbReference>
<evidence type="ECO:0000256" key="2">
    <source>
        <dbReference type="ARBA" id="ARBA00022840"/>
    </source>
</evidence>
<organism evidence="5 6">
    <name type="scientific">Kalanchoe fedtschenkoi</name>
    <name type="common">Lavender scallops</name>
    <name type="synonym">South American air plant</name>
    <dbReference type="NCBI Taxonomy" id="63787"/>
    <lineage>
        <taxon>Eukaryota</taxon>
        <taxon>Viridiplantae</taxon>
        <taxon>Streptophyta</taxon>
        <taxon>Embryophyta</taxon>
        <taxon>Tracheophyta</taxon>
        <taxon>Spermatophyta</taxon>
        <taxon>Magnoliopsida</taxon>
        <taxon>eudicotyledons</taxon>
        <taxon>Gunneridae</taxon>
        <taxon>Pentapetalae</taxon>
        <taxon>Saxifragales</taxon>
        <taxon>Crassulaceae</taxon>
        <taxon>Kalanchoe</taxon>
    </lineage>
</organism>
<evidence type="ECO:0000313" key="6">
    <source>
        <dbReference type="Proteomes" id="UP000594263"/>
    </source>
</evidence>
<dbReference type="SUPFAM" id="SSF52540">
    <property type="entry name" value="P-loop containing nucleoside triphosphate hydrolases"/>
    <property type="match status" value="1"/>
</dbReference>
<dbReference type="Proteomes" id="UP000594263">
    <property type="component" value="Unplaced"/>
</dbReference>
<dbReference type="EnsemblPlants" id="Kaladp0044s0062.1.v1.1">
    <property type="protein sequence ID" value="Kaladp0044s0062.1.v1.1"/>
    <property type="gene ID" value="Kaladp0044s0062.v1.1"/>
</dbReference>
<dbReference type="OMA" id="ERPMENC"/>
<sequence length="1099" mass="119219">MVETRRSSSASKRPLSAPVPSGKRSKGAVDSTASSSTDEAANSAQIKALAPILESGSESREPASLDLDAESPKGNDACEADKPAVEGMVEGEEALASPPQSLPLGDGAGEEEKSKTAVVVADGGKKRATRQTSEVAWGRLISQHTGQNPHLFIRGSLFTIGQSRTCNLFLRDPSVSKELCKMKHVEQGGIYVAFLEVTGGKGSVEVNGKIYHKNSKIPLTAGDELVFSRSRKHAYIFQQPVHDSLTSSQLPSFSIFEAISSPIPQATEGPVISSEGPLSDTQIQDVEMKDNKDDSDNVAGRVLMDETVVTSPELEFGSQTVDEVGLDVFMETENTKTAPASNVIGSPFPDDGGLVSSAELSGSILKVIDEQREIRELLKNFDISEFSGVSGRKAFLDTLRRSVLSPDDIDITFENFPYYISDATKNVLIASTFVQLKRSNFVKFTADLSTVCPRILLSGPAGSEIYQENLVKALAKHFGAKLLIVDSLLFPGSSGPVQKDTDLAKEKSMVKESLRQVKASVFAKRASHAALSQPKKPVSSVEADIMGATIISSQALPKQEASTASSKNYRFKKGDRVKFVGSILSGTSTLQPLIRGPTPGYRGKVVLAFEENELSKIGVKFDKSVPDGTDLGGLCEESHGFFCAADCLCLEGSGGDDLDRLAINEIFEVASTEIKSSPLILFVKDVEKSLAGNSEVLAALKTKLYNMADNLVVIGSHTQIDSHKEKSHPGGLLFTKFGSNQTALLDLAFPDSIGRMHDKNKDTPKVAKHLAKLFPNKISIQLPQDEAVLLDWKQQLERDTEIMRAQANIVTVRSVLKRNRLDCLDLQKVCIKDQSLTTEGAEKITGWALSHHLEHTPNPPTKNSKLLISSDSIQHGLGLFDAVQNESKSSKKSLKDVVTENEFEKKLLADVIPPNDIGVTFDDIGALENVKDTLKELVMLPLQRPELFSKGQLCKPCKGILLFGPPGTGKTMLAKAVATEAGANFINISMSGITSKWFGEGEKYVKAVFTLASKIAPSVIFIDEVDSMLGRRENPGEHEAMRKMKNEFMIWMQKYDLRVEQVVIDCCCIFSSILPSMKHVQVLTHVTSSSSLRKSLVFP</sequence>
<dbReference type="SUPFAM" id="SSF49879">
    <property type="entry name" value="SMAD/FHA domain"/>
    <property type="match status" value="1"/>
</dbReference>
<protein>
    <recommendedName>
        <fullName evidence="4">AAA+ ATPase domain-containing protein</fullName>
    </recommendedName>
</protein>
<dbReference type="InterPro" id="IPR056653">
    <property type="entry name" value="DUF7751"/>
</dbReference>
<evidence type="ECO:0000256" key="1">
    <source>
        <dbReference type="ARBA" id="ARBA00022741"/>
    </source>
</evidence>
<dbReference type="InterPro" id="IPR051701">
    <property type="entry name" value="Mito_OM_Translocase_MSP1"/>
</dbReference>
<dbReference type="InterPro" id="IPR008984">
    <property type="entry name" value="SMAD_FHA_dom_sf"/>
</dbReference>
<feature type="domain" description="AAA+ ATPase" evidence="4">
    <location>
        <begin position="956"/>
        <end position="1096"/>
    </location>
</feature>
<dbReference type="InterPro" id="IPR003593">
    <property type="entry name" value="AAA+_ATPase"/>
</dbReference>
<accession>A0A7N0TSF0</accession>
<dbReference type="AlphaFoldDB" id="A0A7N0TSF0"/>
<feature type="region of interest" description="Disordered" evidence="3">
    <location>
        <begin position="92"/>
        <end position="125"/>
    </location>
</feature>
<dbReference type="Pfam" id="PF00004">
    <property type="entry name" value="AAA"/>
    <property type="match status" value="1"/>
</dbReference>
<evidence type="ECO:0000256" key="3">
    <source>
        <dbReference type="SAM" id="MobiDB-lite"/>
    </source>
</evidence>
<feature type="compositionally biased region" description="Low complexity" evidence="3">
    <location>
        <begin position="28"/>
        <end position="44"/>
    </location>
</feature>
<dbReference type="InterPro" id="IPR003959">
    <property type="entry name" value="ATPase_AAA_core"/>
</dbReference>
<keyword evidence="2" id="KW-0067">ATP-binding</keyword>
<dbReference type="PANTHER" id="PTHR45644:SF73">
    <property type="entry name" value="AAA-TYPE ATPASE FAMILY PROTEIN"/>
    <property type="match status" value="1"/>
</dbReference>
<keyword evidence="1" id="KW-0547">Nucleotide-binding</keyword>
<dbReference type="Pfam" id="PF24933">
    <property type="entry name" value="DUF7751"/>
    <property type="match status" value="1"/>
</dbReference>
<dbReference type="PANTHER" id="PTHR45644">
    <property type="entry name" value="AAA ATPASE, PUTATIVE (AFU_ORTHOLOGUE AFUA_2G12920)-RELATED-RELATED"/>
    <property type="match status" value="1"/>
</dbReference>
<evidence type="ECO:0000259" key="4">
    <source>
        <dbReference type="SMART" id="SM00382"/>
    </source>
</evidence>
<keyword evidence="6" id="KW-1185">Reference proteome</keyword>
<dbReference type="InterPro" id="IPR027417">
    <property type="entry name" value="P-loop_NTPase"/>
</dbReference>